<evidence type="ECO:0000313" key="2">
    <source>
        <dbReference type="EMBL" id="MBB5016116.1"/>
    </source>
</evidence>
<dbReference type="EMBL" id="JACHHX010000014">
    <property type="protein sequence ID" value="MBB5016116.1"/>
    <property type="molecule type" value="Genomic_DNA"/>
</dbReference>
<evidence type="ECO:0000313" key="3">
    <source>
        <dbReference type="Proteomes" id="UP000519004"/>
    </source>
</evidence>
<reference evidence="2 3" key="1">
    <citation type="submission" date="2020-08" db="EMBL/GenBank/DDBJ databases">
        <title>Genomic Encyclopedia of Type Strains, Phase IV (KMG-IV): sequencing the most valuable type-strain genomes for metagenomic binning, comparative biology and taxonomic classification.</title>
        <authorList>
            <person name="Goeker M."/>
        </authorList>
    </citation>
    <scope>NUCLEOTIDE SEQUENCE [LARGE SCALE GENOMIC DNA]</scope>
    <source>
        <strain evidence="2 3">DSM 25897</strain>
    </source>
</reference>
<evidence type="ECO:0000259" key="1">
    <source>
        <dbReference type="Pfam" id="PF07238"/>
    </source>
</evidence>
<dbReference type="RefSeq" id="WP_183948787.1">
    <property type="nucleotide sequence ID" value="NZ_JACHHX010000014.1"/>
</dbReference>
<feature type="domain" description="PilZ" evidence="1">
    <location>
        <begin position="4"/>
        <end position="99"/>
    </location>
</feature>
<keyword evidence="3" id="KW-1185">Reference proteome</keyword>
<dbReference type="AlphaFoldDB" id="A0A7W7Y110"/>
<gene>
    <name evidence="2" type="ORF">HNQ58_002026</name>
</gene>
<dbReference type="SUPFAM" id="SSF141371">
    <property type="entry name" value="PilZ domain-like"/>
    <property type="match status" value="1"/>
</dbReference>
<dbReference type="Pfam" id="PF07238">
    <property type="entry name" value="PilZ"/>
    <property type="match status" value="1"/>
</dbReference>
<name>A0A7W7Y110_9GAMM</name>
<dbReference type="Gene3D" id="2.40.10.220">
    <property type="entry name" value="predicted glycosyltransferase like domains"/>
    <property type="match status" value="1"/>
</dbReference>
<organism evidence="2 3">
    <name type="scientific">Rehaibacterium terrae</name>
    <dbReference type="NCBI Taxonomy" id="1341696"/>
    <lineage>
        <taxon>Bacteria</taxon>
        <taxon>Pseudomonadati</taxon>
        <taxon>Pseudomonadota</taxon>
        <taxon>Gammaproteobacteria</taxon>
        <taxon>Lysobacterales</taxon>
        <taxon>Lysobacteraceae</taxon>
        <taxon>Rehaibacterium</taxon>
    </lineage>
</organism>
<comment type="caution">
    <text evidence="2">The sequence shown here is derived from an EMBL/GenBank/DDBJ whole genome shotgun (WGS) entry which is preliminary data.</text>
</comment>
<protein>
    <recommendedName>
        <fullName evidence="1">PilZ domain-containing protein</fullName>
    </recommendedName>
</protein>
<dbReference type="InterPro" id="IPR009875">
    <property type="entry name" value="PilZ_domain"/>
</dbReference>
<dbReference type="Proteomes" id="UP000519004">
    <property type="component" value="Unassembled WGS sequence"/>
</dbReference>
<sequence length="116" mass="12814">MSEHRRYKRRTVPQAVEVIDTMTERVVGRIGNLSAGGMMLIGTTAFTEEALYQLRFTLPDGRGRLRPIQVGAQMLWSDSGSGSGQLWTGFRFIAIPTRDAGFLRIWADAAEVGDPA</sequence>
<accession>A0A7W7Y110</accession>
<dbReference type="GO" id="GO:0035438">
    <property type="term" value="F:cyclic-di-GMP binding"/>
    <property type="evidence" value="ECO:0007669"/>
    <property type="project" value="InterPro"/>
</dbReference>
<proteinExistence type="predicted"/>